<keyword evidence="1" id="KW-1133">Transmembrane helix</keyword>
<accession>A0A0K0ERX9</accession>
<dbReference type="Proteomes" id="UP000035681">
    <property type="component" value="Unplaced"/>
</dbReference>
<organism evidence="3">
    <name type="scientific">Strongyloides stercoralis</name>
    <name type="common">Threadworm</name>
    <dbReference type="NCBI Taxonomy" id="6248"/>
    <lineage>
        <taxon>Eukaryota</taxon>
        <taxon>Metazoa</taxon>
        <taxon>Ecdysozoa</taxon>
        <taxon>Nematoda</taxon>
        <taxon>Chromadorea</taxon>
        <taxon>Rhabditida</taxon>
        <taxon>Tylenchina</taxon>
        <taxon>Panagrolaimomorpha</taxon>
        <taxon>Strongyloidoidea</taxon>
        <taxon>Strongyloididae</taxon>
        <taxon>Strongyloides</taxon>
    </lineage>
</organism>
<sequence>MLFAEKEPGKPLHGNFTFAVLISIILLNLFVFVVVRVLLDLENDMDQPYIEGSFRTFLQYFLLCFSLTFCFGCWCCCCGGCLLFRKLRKFEFCHMEQNNALHFESIHKLYNRIKDVKPNTAFVSRFRNKNDHESTSEEDENESNTIPLQEIVIDKIKDEEKY</sequence>
<dbReference type="WBParaSite" id="SSTP_0001220900.1">
    <property type="protein sequence ID" value="SSTP_0001220900.1"/>
    <property type="gene ID" value="SSTP_0001220900"/>
</dbReference>
<keyword evidence="1" id="KW-0812">Transmembrane</keyword>
<evidence type="ECO:0000313" key="4">
    <source>
        <dbReference type="WBParaSite" id="TCONS_00003161.p1"/>
    </source>
</evidence>
<feature type="transmembrane region" description="Helical" evidence="1">
    <location>
        <begin position="59"/>
        <end position="84"/>
    </location>
</feature>
<dbReference type="WBParaSite" id="TCONS_00003161.p1">
    <property type="protein sequence ID" value="TCONS_00003161.p1"/>
    <property type="gene ID" value="XLOC_002911"/>
</dbReference>
<evidence type="ECO:0000256" key="1">
    <source>
        <dbReference type="SAM" id="Phobius"/>
    </source>
</evidence>
<protein>
    <submittedName>
        <fullName evidence="4">Ion transport domain-containing protein</fullName>
    </submittedName>
</protein>
<name>A0A0K0ERX9_STRER</name>
<dbReference type="AlphaFoldDB" id="A0A0K0ERX9"/>
<keyword evidence="2" id="KW-1185">Reference proteome</keyword>
<evidence type="ECO:0000313" key="3">
    <source>
        <dbReference type="WBParaSite" id="SSTP_0001220900.1"/>
    </source>
</evidence>
<evidence type="ECO:0000313" key="2">
    <source>
        <dbReference type="Proteomes" id="UP000035681"/>
    </source>
</evidence>
<proteinExistence type="predicted"/>
<feature type="transmembrane region" description="Helical" evidence="1">
    <location>
        <begin position="12"/>
        <end position="39"/>
    </location>
</feature>
<reference evidence="3" key="1">
    <citation type="submission" date="2015-08" db="UniProtKB">
        <authorList>
            <consortium name="WormBaseParasite"/>
        </authorList>
    </citation>
    <scope>IDENTIFICATION</scope>
</reference>
<keyword evidence="1" id="KW-0472">Membrane</keyword>